<dbReference type="Proteomes" id="UP000005546">
    <property type="component" value="Unassembled WGS sequence"/>
</dbReference>
<evidence type="ECO:0008006" key="9">
    <source>
        <dbReference type="Google" id="ProtNLM"/>
    </source>
</evidence>
<dbReference type="GO" id="GO:0005886">
    <property type="term" value="C:plasma membrane"/>
    <property type="evidence" value="ECO:0007669"/>
    <property type="project" value="TreeGrafter"/>
</dbReference>
<keyword evidence="5 6" id="KW-0472">Membrane</keyword>
<comment type="subcellular location">
    <subcellularLocation>
        <location evidence="1">Membrane</location>
        <topology evidence="1">Multi-pass membrane protein</topology>
    </subcellularLocation>
</comment>
<dbReference type="RefSeq" id="WP_008628386.1">
    <property type="nucleotide sequence ID" value="NZ_GL883868.1"/>
</dbReference>
<dbReference type="OrthoDB" id="9793828at2"/>
<feature type="transmembrane region" description="Helical" evidence="6">
    <location>
        <begin position="90"/>
        <end position="109"/>
    </location>
</feature>
<evidence type="ECO:0000256" key="4">
    <source>
        <dbReference type="ARBA" id="ARBA00022989"/>
    </source>
</evidence>
<feature type="transmembrane region" description="Helical" evidence="6">
    <location>
        <begin position="30"/>
        <end position="54"/>
    </location>
</feature>
<evidence type="ECO:0000256" key="5">
    <source>
        <dbReference type="ARBA" id="ARBA00023136"/>
    </source>
</evidence>
<evidence type="ECO:0000313" key="8">
    <source>
        <dbReference type="Proteomes" id="UP000005546"/>
    </source>
</evidence>
<evidence type="ECO:0000256" key="2">
    <source>
        <dbReference type="ARBA" id="ARBA00010350"/>
    </source>
</evidence>
<evidence type="ECO:0000313" key="7">
    <source>
        <dbReference type="EMBL" id="EGG52256.1"/>
    </source>
</evidence>
<dbReference type="GeneID" id="98398448"/>
<dbReference type="CDD" id="cd10432">
    <property type="entry name" value="BI-1-like_bacterial"/>
    <property type="match status" value="1"/>
</dbReference>
<sequence>METKNIYAYNPEETVQASVFSKLMRNVYRWMTFALAITGLTAACVAGNATLMQFILGNQAVFLGLIIAELVVAFTLIGRVSKLSFTNASLLFILYSILTGVTLSTIFLVYEIGSIASTFFVTAGTFGTMSLVGYFTHKDLSKMGTYLIMALIGLIIATIANWFIASTTLDWGITYALVLVFVGLTAYDTQKIKAMLREHGMGLDESTQKLALMGSFTLYLDFLNLFLQLLKILGKRK</sequence>
<comment type="similarity">
    <text evidence="2 6">Belongs to the BI1 family.</text>
</comment>
<accession>F3QW68</accession>
<feature type="transmembrane region" description="Helical" evidence="6">
    <location>
        <begin position="171"/>
        <end position="189"/>
    </location>
</feature>
<comment type="caution">
    <text evidence="7">The sequence shown here is derived from an EMBL/GenBank/DDBJ whole genome shotgun (WGS) entry which is preliminary data.</text>
</comment>
<evidence type="ECO:0000256" key="1">
    <source>
        <dbReference type="ARBA" id="ARBA00004141"/>
    </source>
</evidence>
<gene>
    <name evidence="7" type="ORF">HMPREF9442_02449</name>
</gene>
<proteinExistence type="inferred from homology"/>
<dbReference type="AlphaFoldDB" id="F3QW68"/>
<dbReference type="STRING" id="762982.HMPREF9442_02449"/>
<dbReference type="eggNOG" id="COG0670">
    <property type="taxonomic scope" value="Bacteria"/>
</dbReference>
<dbReference type="PANTHER" id="PTHR23291">
    <property type="entry name" value="BAX INHIBITOR-RELATED"/>
    <property type="match status" value="1"/>
</dbReference>
<evidence type="ECO:0000256" key="6">
    <source>
        <dbReference type="RuleBase" id="RU004379"/>
    </source>
</evidence>
<dbReference type="HOGENOM" id="CLU_058671_1_0_10"/>
<dbReference type="Pfam" id="PF01027">
    <property type="entry name" value="Bax1-I"/>
    <property type="match status" value="1"/>
</dbReference>
<dbReference type="EMBL" id="AFBR01000069">
    <property type="protein sequence ID" value="EGG52256.1"/>
    <property type="molecule type" value="Genomic_DNA"/>
</dbReference>
<feature type="transmembrane region" description="Helical" evidence="6">
    <location>
        <begin position="146"/>
        <end position="165"/>
    </location>
</feature>
<keyword evidence="4 6" id="KW-1133">Transmembrane helix</keyword>
<protein>
    <recommendedName>
        <fullName evidence="9">Inner membrane protein YbhL</fullName>
    </recommendedName>
</protein>
<dbReference type="InterPro" id="IPR006214">
    <property type="entry name" value="Bax_inhibitor_1-related"/>
</dbReference>
<evidence type="ECO:0000256" key="3">
    <source>
        <dbReference type="ARBA" id="ARBA00022692"/>
    </source>
</evidence>
<dbReference type="PANTHER" id="PTHR23291:SF50">
    <property type="entry name" value="PROTEIN LIFEGUARD 4"/>
    <property type="match status" value="1"/>
</dbReference>
<name>F3QW68_9BACT</name>
<feature type="transmembrane region" description="Helical" evidence="6">
    <location>
        <begin position="60"/>
        <end position="78"/>
    </location>
</feature>
<feature type="transmembrane region" description="Helical" evidence="6">
    <location>
        <begin position="115"/>
        <end position="134"/>
    </location>
</feature>
<organism evidence="7 8">
    <name type="scientific">Paraprevotella xylaniphila YIT 11841</name>
    <dbReference type="NCBI Taxonomy" id="762982"/>
    <lineage>
        <taxon>Bacteria</taxon>
        <taxon>Pseudomonadati</taxon>
        <taxon>Bacteroidota</taxon>
        <taxon>Bacteroidia</taxon>
        <taxon>Bacteroidales</taxon>
        <taxon>Prevotellaceae</taxon>
        <taxon>Paraprevotella</taxon>
    </lineage>
</organism>
<keyword evidence="3 6" id="KW-0812">Transmembrane</keyword>
<keyword evidence="8" id="KW-1185">Reference proteome</keyword>
<reference evidence="7 8" key="1">
    <citation type="submission" date="2011-02" db="EMBL/GenBank/DDBJ databases">
        <authorList>
            <person name="Weinstock G."/>
            <person name="Sodergren E."/>
            <person name="Clifton S."/>
            <person name="Fulton L."/>
            <person name="Fulton B."/>
            <person name="Courtney L."/>
            <person name="Fronick C."/>
            <person name="Harrison M."/>
            <person name="Strong C."/>
            <person name="Farmer C."/>
            <person name="Delahaunty K."/>
            <person name="Markovic C."/>
            <person name="Hall O."/>
            <person name="Minx P."/>
            <person name="Tomlinson C."/>
            <person name="Mitreva M."/>
            <person name="Hou S."/>
            <person name="Chen J."/>
            <person name="Wollam A."/>
            <person name="Pepin K.H."/>
            <person name="Johnson M."/>
            <person name="Bhonagiri V."/>
            <person name="Zhang X."/>
            <person name="Suruliraj S."/>
            <person name="Warren W."/>
            <person name="Chinwalla A."/>
            <person name="Mardis E.R."/>
            <person name="Wilson R.K."/>
        </authorList>
    </citation>
    <scope>NUCLEOTIDE SEQUENCE [LARGE SCALE GENOMIC DNA]</scope>
    <source>
        <strain evidence="7 8">YIT 11841</strain>
    </source>
</reference>